<evidence type="ECO:0000256" key="1">
    <source>
        <dbReference type="ARBA" id="ARBA00022553"/>
    </source>
</evidence>
<dbReference type="SMART" id="SM00421">
    <property type="entry name" value="HTH_LUXR"/>
    <property type="match status" value="1"/>
</dbReference>
<dbReference type="InterPro" id="IPR058245">
    <property type="entry name" value="NreC/VraR/RcsB-like_REC"/>
</dbReference>
<dbReference type="EMBL" id="JAEHFY010000014">
    <property type="protein sequence ID" value="MBK0383469.1"/>
    <property type="molecule type" value="Genomic_DNA"/>
</dbReference>
<dbReference type="Pfam" id="PF00072">
    <property type="entry name" value="Response_reg"/>
    <property type="match status" value="1"/>
</dbReference>
<dbReference type="InterPro" id="IPR001789">
    <property type="entry name" value="Sig_transdc_resp-reg_receiver"/>
</dbReference>
<name>A0ABS1BMP7_9SPHI</name>
<dbReference type="InterPro" id="IPR000792">
    <property type="entry name" value="Tscrpt_reg_LuxR_C"/>
</dbReference>
<dbReference type="InterPro" id="IPR011006">
    <property type="entry name" value="CheY-like_superfamily"/>
</dbReference>
<dbReference type="SUPFAM" id="SSF52172">
    <property type="entry name" value="CheY-like"/>
    <property type="match status" value="1"/>
</dbReference>
<dbReference type="PANTHER" id="PTHR43214">
    <property type="entry name" value="TWO-COMPONENT RESPONSE REGULATOR"/>
    <property type="match status" value="1"/>
</dbReference>
<keyword evidence="1 3" id="KW-0597">Phosphoprotein</keyword>
<protein>
    <submittedName>
        <fullName evidence="6">Response regulator transcription factor</fullName>
    </submittedName>
</protein>
<feature type="domain" description="Response regulatory" evidence="5">
    <location>
        <begin position="4"/>
        <end position="120"/>
    </location>
</feature>
<accession>A0ABS1BMP7</accession>
<gene>
    <name evidence="6" type="ORF">I5M32_10910</name>
</gene>
<dbReference type="PRINTS" id="PR00038">
    <property type="entry name" value="HTHLUXR"/>
</dbReference>
<comment type="caution">
    <text evidence="6">The sequence shown here is derived from an EMBL/GenBank/DDBJ whole genome shotgun (WGS) entry which is preliminary data.</text>
</comment>
<evidence type="ECO:0000259" key="4">
    <source>
        <dbReference type="PROSITE" id="PS50043"/>
    </source>
</evidence>
<evidence type="ECO:0000259" key="5">
    <source>
        <dbReference type="PROSITE" id="PS50110"/>
    </source>
</evidence>
<dbReference type="PANTHER" id="PTHR43214:SF43">
    <property type="entry name" value="TWO-COMPONENT RESPONSE REGULATOR"/>
    <property type="match status" value="1"/>
</dbReference>
<dbReference type="Proteomes" id="UP000660024">
    <property type="component" value="Unassembled WGS sequence"/>
</dbReference>
<dbReference type="CDD" id="cd17535">
    <property type="entry name" value="REC_NarL-like"/>
    <property type="match status" value="1"/>
</dbReference>
<dbReference type="SUPFAM" id="SSF46894">
    <property type="entry name" value="C-terminal effector domain of the bipartite response regulators"/>
    <property type="match status" value="1"/>
</dbReference>
<dbReference type="RefSeq" id="WP_200586277.1">
    <property type="nucleotide sequence ID" value="NZ_JAEHFY010000014.1"/>
</dbReference>
<feature type="modified residue" description="4-aspartylphosphate" evidence="3">
    <location>
        <position position="55"/>
    </location>
</feature>
<evidence type="ECO:0000313" key="6">
    <source>
        <dbReference type="EMBL" id="MBK0383469.1"/>
    </source>
</evidence>
<evidence type="ECO:0000313" key="7">
    <source>
        <dbReference type="Proteomes" id="UP000660024"/>
    </source>
</evidence>
<dbReference type="Pfam" id="PF00196">
    <property type="entry name" value="GerE"/>
    <property type="match status" value="1"/>
</dbReference>
<dbReference type="SMART" id="SM00448">
    <property type="entry name" value="REC"/>
    <property type="match status" value="1"/>
</dbReference>
<dbReference type="PROSITE" id="PS50043">
    <property type="entry name" value="HTH_LUXR_2"/>
    <property type="match status" value="1"/>
</dbReference>
<feature type="domain" description="HTH luxR-type" evidence="4">
    <location>
        <begin position="137"/>
        <end position="202"/>
    </location>
</feature>
<keyword evidence="2" id="KW-0238">DNA-binding</keyword>
<dbReference type="InterPro" id="IPR039420">
    <property type="entry name" value="WalR-like"/>
</dbReference>
<keyword evidence="7" id="KW-1185">Reference proteome</keyword>
<proteinExistence type="predicted"/>
<dbReference type="InterPro" id="IPR016032">
    <property type="entry name" value="Sig_transdc_resp-reg_C-effctor"/>
</dbReference>
<evidence type="ECO:0000256" key="2">
    <source>
        <dbReference type="ARBA" id="ARBA00023125"/>
    </source>
</evidence>
<sequence>MKIKVFVVDDHYMVIEGIRSLLQNENDIEWMGHATNGTSCLAFLKQQLPDIILMDINLPDVSGIELCKQVRQQYPSVLVLGLSTFNQQPIIRNILENGASGYILKNATKEELLEAAKAVMAGKSYLSFDVALSLHKTDNELPIITRREKEILLLIADGLTNTEMAAKLFISIPTVNTHRKSLLNKFRVNNTASLIKLAAKHHFI</sequence>
<dbReference type="Gene3D" id="3.40.50.2300">
    <property type="match status" value="1"/>
</dbReference>
<reference evidence="6 7" key="1">
    <citation type="submission" date="2020-12" db="EMBL/GenBank/DDBJ databases">
        <title>Bacterial novel species Pedobacter sp. SD-b isolated from soil.</title>
        <authorList>
            <person name="Jung H.-Y."/>
        </authorList>
    </citation>
    <scope>NUCLEOTIDE SEQUENCE [LARGE SCALE GENOMIC DNA]</scope>
    <source>
        <strain evidence="6 7">SD-b</strain>
    </source>
</reference>
<evidence type="ECO:0000256" key="3">
    <source>
        <dbReference type="PROSITE-ProRule" id="PRU00169"/>
    </source>
</evidence>
<dbReference type="CDD" id="cd06170">
    <property type="entry name" value="LuxR_C_like"/>
    <property type="match status" value="1"/>
</dbReference>
<organism evidence="6 7">
    <name type="scientific">Pedobacter segetis</name>
    <dbReference type="NCBI Taxonomy" id="2793069"/>
    <lineage>
        <taxon>Bacteria</taxon>
        <taxon>Pseudomonadati</taxon>
        <taxon>Bacteroidota</taxon>
        <taxon>Sphingobacteriia</taxon>
        <taxon>Sphingobacteriales</taxon>
        <taxon>Sphingobacteriaceae</taxon>
        <taxon>Pedobacter</taxon>
    </lineage>
</organism>
<dbReference type="PROSITE" id="PS50110">
    <property type="entry name" value="RESPONSE_REGULATORY"/>
    <property type="match status" value="1"/>
</dbReference>